<dbReference type="PANTHER" id="PTHR13271">
    <property type="entry name" value="UNCHARACTERIZED PUTATIVE METHYLTRANSFERASE"/>
    <property type="match status" value="1"/>
</dbReference>
<evidence type="ECO:0000313" key="2">
    <source>
        <dbReference type="EMBL" id="GLI61626.1"/>
    </source>
</evidence>
<sequence>YITFRTCSVSGWLDIRGKNEKMCATLLGFLFAQALFLIAFTPTSNAYTTTEEHSMLDWIKREGGEFKVTISRNSAGVRGVFTTENVRKGDLLVLIPDHLVLSFRNVPAAEGAPLLLKELYTPCSRLGPYLRILPNESQVLTGYNFPDMYIKYLADDHLESQVQRSFKQHCRSTFEGQNDDKMMMTIPEAIGQVNISLPYYEYVVSMLSSRTFSLRKEALSMVPLLDLMNHDIRDINQLDSSVNARGVRLIAGKDLLKGEEVTITYGDMRSDELLLYYGFLDTVTSPPRLLAVDHRNFKPLEFGELVEEPLTGPEEVIHAEIVRLQRVLAKFENRLKGLGPIPDTIPNLARLLQELHDQRREAIRYELSRLQGLLGQQRDGQAEL</sequence>
<gene>
    <name evidence="2" type="ORF">VaNZ11_004045</name>
</gene>
<evidence type="ECO:0000313" key="3">
    <source>
        <dbReference type="Proteomes" id="UP001165090"/>
    </source>
</evidence>
<dbReference type="Pfam" id="PF00856">
    <property type="entry name" value="SET"/>
    <property type="match status" value="1"/>
</dbReference>
<proteinExistence type="predicted"/>
<name>A0ABQ5RX37_9CHLO</name>
<dbReference type="Gene3D" id="3.90.1410.10">
    <property type="entry name" value="set domain protein methyltransferase, domain 1"/>
    <property type="match status" value="1"/>
</dbReference>
<dbReference type="PANTHER" id="PTHR13271:SF123">
    <property type="entry name" value="RIBULOSE-1,5-BISPHOSPHATE CARBOXYLASE_OXYGENASE SMALL SUBUNIT N-METHYLTRANSFERASE I-RELATED"/>
    <property type="match status" value="1"/>
</dbReference>
<dbReference type="PROSITE" id="PS50280">
    <property type="entry name" value="SET"/>
    <property type="match status" value="1"/>
</dbReference>
<protein>
    <recommendedName>
        <fullName evidence="1">SET domain-containing protein</fullName>
    </recommendedName>
</protein>
<dbReference type="CDD" id="cd10527">
    <property type="entry name" value="SET_LSMT"/>
    <property type="match status" value="1"/>
</dbReference>
<dbReference type="Proteomes" id="UP001165090">
    <property type="component" value="Unassembled WGS sequence"/>
</dbReference>
<dbReference type="InterPro" id="IPR050600">
    <property type="entry name" value="SETD3_SETD6_MTase"/>
</dbReference>
<comment type="caution">
    <text evidence="2">The sequence shown here is derived from an EMBL/GenBank/DDBJ whole genome shotgun (WGS) entry which is preliminary data.</text>
</comment>
<dbReference type="SUPFAM" id="SSF82199">
    <property type="entry name" value="SET domain"/>
    <property type="match status" value="1"/>
</dbReference>
<dbReference type="InterPro" id="IPR001214">
    <property type="entry name" value="SET_dom"/>
</dbReference>
<feature type="domain" description="SET" evidence="1">
    <location>
        <begin position="66"/>
        <end position="266"/>
    </location>
</feature>
<accession>A0ABQ5RX37</accession>
<dbReference type="EMBL" id="BSDZ01000010">
    <property type="protein sequence ID" value="GLI61626.1"/>
    <property type="molecule type" value="Genomic_DNA"/>
</dbReference>
<organism evidence="2 3">
    <name type="scientific">Volvox africanus</name>
    <dbReference type="NCBI Taxonomy" id="51714"/>
    <lineage>
        <taxon>Eukaryota</taxon>
        <taxon>Viridiplantae</taxon>
        <taxon>Chlorophyta</taxon>
        <taxon>core chlorophytes</taxon>
        <taxon>Chlorophyceae</taxon>
        <taxon>CS clade</taxon>
        <taxon>Chlamydomonadales</taxon>
        <taxon>Volvocaceae</taxon>
        <taxon>Volvox</taxon>
    </lineage>
</organism>
<evidence type="ECO:0000259" key="1">
    <source>
        <dbReference type="PROSITE" id="PS50280"/>
    </source>
</evidence>
<reference evidence="2 3" key="1">
    <citation type="journal article" date="2023" name="IScience">
        <title>Expanded male sex-determining region conserved during the evolution of homothallism in the green alga Volvox.</title>
        <authorList>
            <person name="Yamamoto K."/>
            <person name="Matsuzaki R."/>
            <person name="Mahakham W."/>
            <person name="Heman W."/>
            <person name="Sekimoto H."/>
            <person name="Kawachi M."/>
            <person name="Minakuchi Y."/>
            <person name="Toyoda A."/>
            <person name="Nozaki H."/>
        </authorList>
    </citation>
    <scope>NUCLEOTIDE SEQUENCE [LARGE SCALE GENOMIC DNA]</scope>
    <source>
        <strain evidence="2 3">NIES-4468</strain>
    </source>
</reference>
<keyword evidence="3" id="KW-1185">Reference proteome</keyword>
<dbReference type="InterPro" id="IPR046341">
    <property type="entry name" value="SET_dom_sf"/>
</dbReference>
<feature type="non-terminal residue" evidence="2">
    <location>
        <position position="1"/>
    </location>
</feature>